<comment type="caution">
    <text evidence="1">The sequence shown here is derived from an EMBL/GenBank/DDBJ whole genome shotgun (WGS) entry which is preliminary data.</text>
</comment>
<dbReference type="EMBL" id="CAJVPU010013642">
    <property type="protein sequence ID" value="CAG8634063.1"/>
    <property type="molecule type" value="Genomic_DNA"/>
</dbReference>
<reference evidence="1" key="1">
    <citation type="submission" date="2021-06" db="EMBL/GenBank/DDBJ databases">
        <authorList>
            <person name="Kallberg Y."/>
            <person name="Tangrot J."/>
            <person name="Rosling A."/>
        </authorList>
    </citation>
    <scope>NUCLEOTIDE SEQUENCE</scope>
    <source>
        <strain evidence="1">IL203A</strain>
    </source>
</reference>
<accession>A0ACA9N9F5</accession>
<evidence type="ECO:0000313" key="2">
    <source>
        <dbReference type="Proteomes" id="UP000789702"/>
    </source>
</evidence>
<evidence type="ECO:0000313" key="1">
    <source>
        <dbReference type="EMBL" id="CAG8634063.1"/>
    </source>
</evidence>
<sequence length="49" mass="5719">AYGRAAMITSWVLEKIVVEGSFREIPFGFVQRFILVFKFIKRIVQSLLN</sequence>
<gene>
    <name evidence="1" type="ORF">DHETER_LOCUS8523</name>
</gene>
<name>A0ACA9N9F5_9GLOM</name>
<proteinExistence type="predicted"/>
<feature type="non-terminal residue" evidence="1">
    <location>
        <position position="49"/>
    </location>
</feature>
<organism evidence="1 2">
    <name type="scientific">Dentiscutata heterogama</name>
    <dbReference type="NCBI Taxonomy" id="1316150"/>
    <lineage>
        <taxon>Eukaryota</taxon>
        <taxon>Fungi</taxon>
        <taxon>Fungi incertae sedis</taxon>
        <taxon>Mucoromycota</taxon>
        <taxon>Glomeromycotina</taxon>
        <taxon>Glomeromycetes</taxon>
        <taxon>Diversisporales</taxon>
        <taxon>Gigasporaceae</taxon>
        <taxon>Dentiscutata</taxon>
    </lineage>
</organism>
<dbReference type="Proteomes" id="UP000789702">
    <property type="component" value="Unassembled WGS sequence"/>
</dbReference>
<protein>
    <submittedName>
        <fullName evidence="1">16500_t:CDS:1</fullName>
    </submittedName>
</protein>
<feature type="non-terminal residue" evidence="1">
    <location>
        <position position="1"/>
    </location>
</feature>
<keyword evidence="2" id="KW-1185">Reference proteome</keyword>